<keyword evidence="4 6" id="KW-1133">Transmembrane helix</keyword>
<feature type="transmembrane region" description="Helical" evidence="6">
    <location>
        <begin position="205"/>
        <end position="227"/>
    </location>
</feature>
<comment type="similarity">
    <text evidence="2">Belongs to the multi antimicrobial extrusion (MATE) (TC 2.A.66.1) family.</text>
</comment>
<proteinExistence type="inferred from homology"/>
<dbReference type="PANTHER" id="PTHR42893:SF46">
    <property type="entry name" value="PROTEIN DETOXIFICATION 44, CHLOROPLASTIC"/>
    <property type="match status" value="1"/>
</dbReference>
<dbReference type="EMBL" id="BRYB01000512">
    <property type="protein sequence ID" value="GMI31530.1"/>
    <property type="molecule type" value="Genomic_DNA"/>
</dbReference>
<organism evidence="7 8">
    <name type="scientific">Tetraparma gracilis</name>
    <dbReference type="NCBI Taxonomy" id="2962635"/>
    <lineage>
        <taxon>Eukaryota</taxon>
        <taxon>Sar</taxon>
        <taxon>Stramenopiles</taxon>
        <taxon>Ochrophyta</taxon>
        <taxon>Bolidophyceae</taxon>
        <taxon>Parmales</taxon>
        <taxon>Triparmaceae</taxon>
        <taxon>Tetraparma</taxon>
    </lineage>
</organism>
<evidence type="ECO:0000256" key="5">
    <source>
        <dbReference type="ARBA" id="ARBA00023136"/>
    </source>
</evidence>
<evidence type="ECO:0000256" key="6">
    <source>
        <dbReference type="SAM" id="Phobius"/>
    </source>
</evidence>
<keyword evidence="5 6" id="KW-0472">Membrane</keyword>
<comment type="caution">
    <text evidence="7">The sequence shown here is derived from an EMBL/GenBank/DDBJ whole genome shotgun (WGS) entry which is preliminary data.</text>
</comment>
<dbReference type="Pfam" id="PF01554">
    <property type="entry name" value="MatE"/>
    <property type="match status" value="2"/>
</dbReference>
<feature type="transmembrane region" description="Helical" evidence="6">
    <location>
        <begin position="365"/>
        <end position="387"/>
    </location>
</feature>
<feature type="transmembrane region" description="Helical" evidence="6">
    <location>
        <begin position="180"/>
        <end position="199"/>
    </location>
</feature>
<evidence type="ECO:0000256" key="4">
    <source>
        <dbReference type="ARBA" id="ARBA00022989"/>
    </source>
</evidence>
<dbReference type="Proteomes" id="UP001165060">
    <property type="component" value="Unassembled WGS sequence"/>
</dbReference>
<dbReference type="InterPro" id="IPR002528">
    <property type="entry name" value="MATE_fam"/>
</dbReference>
<feature type="transmembrane region" description="Helical" evidence="6">
    <location>
        <begin position="38"/>
        <end position="61"/>
    </location>
</feature>
<sequence length="476" mass="49210">MPPLALPPAALRRSFLSISLPALVQLTAEPLASLVDSAYLGRLGPAVLGGAGVAISAHYALAKLYNDPLLRTSISLVAQEDAAQEDAAQEDAPSSPASSSTSASISTALSLAFLVGAFQAVFYLLLLSPILTSMGVPPASPMRPAASSYLFYRALGSPAATLWLVTNGVFRGLGDTRTPLLYSLLFTALNALLDPLLIFPGGMGAGGAALGTALAQYAALLPLLLALHKRVPLRNLLRTASSRSLLRSSVSAYLSAGSAVLLRTFGKVSCYAYAGRAAALLGPVAAAAYNLTFQLGFATTQVCESVAVAVQTLLARDFGRSPSAPPNARALVKLSVLAGGSVSLLLSLLTYLLRDSLLPLISRDAGVVAAASGIFPVVLVAQVLKGLAYPCNGIIMGGLDWSFSMLAMWLSNAACLSYFKYAERLSPGAGALLSLGQIWTGLSIFMGGQVLLSAARVASKTGPWTALKEKQKIDAL</sequence>
<evidence type="ECO:0000256" key="3">
    <source>
        <dbReference type="ARBA" id="ARBA00022692"/>
    </source>
</evidence>
<comment type="subcellular location">
    <subcellularLocation>
        <location evidence="1">Membrane</location>
        <topology evidence="1">Multi-pass membrane protein</topology>
    </subcellularLocation>
</comment>
<evidence type="ECO:0000313" key="7">
    <source>
        <dbReference type="EMBL" id="GMI31530.1"/>
    </source>
</evidence>
<keyword evidence="8" id="KW-1185">Reference proteome</keyword>
<feature type="transmembrane region" description="Helical" evidence="6">
    <location>
        <begin position="330"/>
        <end position="353"/>
    </location>
</feature>
<dbReference type="InterPro" id="IPR044644">
    <property type="entry name" value="DinF-like"/>
</dbReference>
<feature type="transmembrane region" description="Helical" evidence="6">
    <location>
        <begin position="431"/>
        <end position="452"/>
    </location>
</feature>
<accession>A0ABQ6MSL9</accession>
<name>A0ABQ6MSL9_9STRA</name>
<dbReference type="NCBIfam" id="TIGR00797">
    <property type="entry name" value="matE"/>
    <property type="match status" value="1"/>
</dbReference>
<feature type="transmembrane region" description="Helical" evidence="6">
    <location>
        <begin position="150"/>
        <end position="173"/>
    </location>
</feature>
<evidence type="ECO:0000256" key="1">
    <source>
        <dbReference type="ARBA" id="ARBA00004141"/>
    </source>
</evidence>
<gene>
    <name evidence="7" type="ORF">TeGR_g9984</name>
</gene>
<reference evidence="7 8" key="1">
    <citation type="journal article" date="2023" name="Commun. Biol.">
        <title>Genome analysis of Parmales, the sister group of diatoms, reveals the evolutionary specialization of diatoms from phago-mixotrophs to photoautotrophs.</title>
        <authorList>
            <person name="Ban H."/>
            <person name="Sato S."/>
            <person name="Yoshikawa S."/>
            <person name="Yamada K."/>
            <person name="Nakamura Y."/>
            <person name="Ichinomiya M."/>
            <person name="Sato N."/>
            <person name="Blanc-Mathieu R."/>
            <person name="Endo H."/>
            <person name="Kuwata A."/>
            <person name="Ogata H."/>
        </authorList>
    </citation>
    <scope>NUCLEOTIDE SEQUENCE [LARGE SCALE GENOMIC DNA]</scope>
</reference>
<feature type="transmembrane region" description="Helical" evidence="6">
    <location>
        <begin position="399"/>
        <end position="419"/>
    </location>
</feature>
<protein>
    <recommendedName>
        <fullName evidence="9">Multidrug and toxic compound extrusion protein</fullName>
    </recommendedName>
</protein>
<evidence type="ECO:0000313" key="8">
    <source>
        <dbReference type="Proteomes" id="UP001165060"/>
    </source>
</evidence>
<feature type="transmembrane region" description="Helical" evidence="6">
    <location>
        <begin position="108"/>
        <end position="130"/>
    </location>
</feature>
<evidence type="ECO:0000256" key="2">
    <source>
        <dbReference type="ARBA" id="ARBA00010199"/>
    </source>
</evidence>
<dbReference type="PANTHER" id="PTHR42893">
    <property type="entry name" value="PROTEIN DETOXIFICATION 44, CHLOROPLASTIC-RELATED"/>
    <property type="match status" value="1"/>
</dbReference>
<evidence type="ECO:0008006" key="9">
    <source>
        <dbReference type="Google" id="ProtNLM"/>
    </source>
</evidence>
<keyword evidence="3 6" id="KW-0812">Transmembrane</keyword>